<dbReference type="SUPFAM" id="SSF53383">
    <property type="entry name" value="PLP-dependent transferases"/>
    <property type="match status" value="1"/>
</dbReference>
<dbReference type="EMBL" id="LS483343">
    <property type="protein sequence ID" value="SQF40672.1"/>
    <property type="molecule type" value="Genomic_DNA"/>
</dbReference>
<keyword evidence="8 9" id="KW-0368">Histidine biosynthesis</keyword>
<gene>
    <name evidence="9 11" type="primary">hisC</name>
    <name evidence="11" type="ORF">NCTC12278_01245</name>
</gene>
<dbReference type="Gene3D" id="3.40.640.10">
    <property type="entry name" value="Type I PLP-dependent aspartate aminotransferase-like (Major domain)"/>
    <property type="match status" value="1"/>
</dbReference>
<evidence type="ECO:0000256" key="8">
    <source>
        <dbReference type="ARBA" id="ARBA00023102"/>
    </source>
</evidence>
<dbReference type="Pfam" id="PF00155">
    <property type="entry name" value="Aminotran_1_2"/>
    <property type="match status" value="1"/>
</dbReference>
<dbReference type="GO" id="GO:0030170">
    <property type="term" value="F:pyridoxal phosphate binding"/>
    <property type="evidence" value="ECO:0007669"/>
    <property type="project" value="InterPro"/>
</dbReference>
<evidence type="ECO:0000256" key="2">
    <source>
        <dbReference type="ARBA" id="ARBA00007970"/>
    </source>
</evidence>
<comment type="pathway">
    <text evidence="9">Amino-acid biosynthesis; L-histidine biosynthesis; L-histidine from 5-phospho-alpha-D-ribose 1-diphosphate: step 7/9.</text>
</comment>
<evidence type="ECO:0000313" key="11">
    <source>
        <dbReference type="EMBL" id="SQF40672.1"/>
    </source>
</evidence>
<dbReference type="PANTHER" id="PTHR42885">
    <property type="entry name" value="HISTIDINOL-PHOSPHATE AMINOTRANSFERASE-RELATED"/>
    <property type="match status" value="1"/>
</dbReference>
<evidence type="ECO:0000256" key="5">
    <source>
        <dbReference type="ARBA" id="ARBA00022605"/>
    </source>
</evidence>
<dbReference type="CDD" id="cd00609">
    <property type="entry name" value="AAT_like"/>
    <property type="match status" value="1"/>
</dbReference>
<dbReference type="HAMAP" id="MF_01023">
    <property type="entry name" value="HisC_aminotrans_2"/>
    <property type="match status" value="1"/>
</dbReference>
<dbReference type="NCBIfam" id="TIGR01141">
    <property type="entry name" value="hisC"/>
    <property type="match status" value="1"/>
</dbReference>
<evidence type="ECO:0000256" key="9">
    <source>
        <dbReference type="HAMAP-Rule" id="MF_01023"/>
    </source>
</evidence>
<comment type="cofactor">
    <cofactor evidence="1 9">
        <name>pyridoxal 5'-phosphate</name>
        <dbReference type="ChEBI" id="CHEBI:597326"/>
    </cofactor>
</comment>
<reference evidence="11 12" key="1">
    <citation type="submission" date="2018-06" db="EMBL/GenBank/DDBJ databases">
        <authorList>
            <consortium name="Pathogen Informatics"/>
            <person name="Doyle S."/>
        </authorList>
    </citation>
    <scope>NUCLEOTIDE SEQUENCE [LARGE SCALE GENOMIC DNA]</scope>
    <source>
        <strain evidence="11 12">NCTC12278</strain>
    </source>
</reference>
<dbReference type="AlphaFoldDB" id="A0A2X3Y1L1"/>
<evidence type="ECO:0000256" key="3">
    <source>
        <dbReference type="ARBA" id="ARBA00011738"/>
    </source>
</evidence>
<keyword evidence="5 9" id="KW-0028">Amino-acid biosynthesis</keyword>
<dbReference type="InterPro" id="IPR004839">
    <property type="entry name" value="Aminotransferase_I/II_large"/>
</dbReference>
<feature type="domain" description="Aminotransferase class I/classII large" evidence="10">
    <location>
        <begin position="21"/>
        <end position="344"/>
    </location>
</feature>
<keyword evidence="7 9" id="KW-0663">Pyridoxal phosphate</keyword>
<evidence type="ECO:0000256" key="7">
    <source>
        <dbReference type="ARBA" id="ARBA00022898"/>
    </source>
</evidence>
<comment type="catalytic activity">
    <reaction evidence="9">
        <text>L-histidinol phosphate + 2-oxoglutarate = 3-(imidazol-4-yl)-2-oxopropyl phosphate + L-glutamate</text>
        <dbReference type="Rhea" id="RHEA:23744"/>
        <dbReference type="ChEBI" id="CHEBI:16810"/>
        <dbReference type="ChEBI" id="CHEBI:29985"/>
        <dbReference type="ChEBI" id="CHEBI:57766"/>
        <dbReference type="ChEBI" id="CHEBI:57980"/>
        <dbReference type="EC" id="2.6.1.9"/>
    </reaction>
</comment>
<evidence type="ECO:0000259" key="10">
    <source>
        <dbReference type="Pfam" id="PF00155"/>
    </source>
</evidence>
<name>A0A2X3Y1L1_9STRE</name>
<proteinExistence type="inferred from homology"/>
<evidence type="ECO:0000256" key="6">
    <source>
        <dbReference type="ARBA" id="ARBA00022679"/>
    </source>
</evidence>
<dbReference type="PANTHER" id="PTHR42885:SF2">
    <property type="entry name" value="HISTIDINOL-PHOSPHATE AMINOTRANSFERASE"/>
    <property type="match status" value="1"/>
</dbReference>
<dbReference type="Proteomes" id="UP000249495">
    <property type="component" value="Chromosome 1"/>
</dbReference>
<dbReference type="InterPro" id="IPR005861">
    <property type="entry name" value="HisP_aminotrans"/>
</dbReference>
<evidence type="ECO:0000313" key="12">
    <source>
        <dbReference type="Proteomes" id="UP000249495"/>
    </source>
</evidence>
<evidence type="ECO:0000256" key="1">
    <source>
        <dbReference type="ARBA" id="ARBA00001933"/>
    </source>
</evidence>
<keyword evidence="6 9" id="KW-0808">Transferase</keyword>
<keyword evidence="4 9" id="KW-0032">Aminotransferase</keyword>
<sequence>MIRGLRQIEPYRAGAQPRQLDIIKLNTNENAYGASSKVKEALAGFSADQLRRYSSLDQDSLRQALSRQLGVDASQLIIGNGSDDILSIAFLTFFNNPEPILFPDLTYGFYKVWADLYQIPYQEVPLAADFTIKTEDYQRPNGGIILTNPNAPTGIYKPLAEIEDILKSNRDVAVIVDEAYINFGGQTALSLLEKYDHLVLVRTFSKDASLAGLRVGYAVASPRLIASMNAVKHSINPYSVDLLAERLATAAVEDWEHYERNCRRIAETRDWFRQALIELGFMVLPSATNFVLAKPQGISSRSLFEKLEARGIFVRYFPNVKRIEDFLRISIGSREEMEECLNAIKEFVK</sequence>
<organism evidence="11 12">
    <name type="scientific">Streptococcus ferus</name>
    <dbReference type="NCBI Taxonomy" id="1345"/>
    <lineage>
        <taxon>Bacteria</taxon>
        <taxon>Bacillati</taxon>
        <taxon>Bacillota</taxon>
        <taxon>Bacilli</taxon>
        <taxon>Lactobacillales</taxon>
        <taxon>Streptococcaceae</taxon>
        <taxon>Streptococcus</taxon>
    </lineage>
</organism>
<dbReference type="STRING" id="1123303.GCA_000372425_00767"/>
<dbReference type="RefSeq" id="WP_018030096.1">
    <property type="nucleotide sequence ID" value="NZ_CAMCCF010000002.1"/>
</dbReference>
<comment type="similarity">
    <text evidence="2 9">Belongs to the class-II pyridoxal-phosphate-dependent aminotransferase family. Histidinol-phosphate aminotransferase subfamily.</text>
</comment>
<dbReference type="Gene3D" id="3.90.1150.10">
    <property type="entry name" value="Aspartate Aminotransferase, domain 1"/>
    <property type="match status" value="1"/>
</dbReference>
<dbReference type="EC" id="2.6.1.9" evidence="9"/>
<dbReference type="InterPro" id="IPR015424">
    <property type="entry name" value="PyrdxlP-dep_Trfase"/>
</dbReference>
<protein>
    <recommendedName>
        <fullName evidence="9">Histidinol-phosphate aminotransferase</fullName>
        <ecNumber evidence="9">2.6.1.9</ecNumber>
    </recommendedName>
    <alternativeName>
        <fullName evidence="9">Imidazole acetol-phosphate transaminase</fullName>
    </alternativeName>
</protein>
<accession>A0A2X3Y1L1</accession>
<evidence type="ECO:0000256" key="4">
    <source>
        <dbReference type="ARBA" id="ARBA00022576"/>
    </source>
</evidence>
<dbReference type="InterPro" id="IPR015421">
    <property type="entry name" value="PyrdxlP-dep_Trfase_major"/>
</dbReference>
<keyword evidence="12" id="KW-1185">Reference proteome</keyword>
<comment type="subunit">
    <text evidence="3 9">Homodimer.</text>
</comment>
<dbReference type="GO" id="GO:0000105">
    <property type="term" value="P:L-histidine biosynthetic process"/>
    <property type="evidence" value="ECO:0007669"/>
    <property type="project" value="UniProtKB-UniRule"/>
</dbReference>
<dbReference type="UniPathway" id="UPA00031">
    <property type="reaction ID" value="UER00012"/>
</dbReference>
<dbReference type="GO" id="GO:0004400">
    <property type="term" value="F:histidinol-phosphate transaminase activity"/>
    <property type="evidence" value="ECO:0007669"/>
    <property type="project" value="UniProtKB-UniRule"/>
</dbReference>
<dbReference type="KEGG" id="sfer:NCTC12278_01245"/>
<dbReference type="InterPro" id="IPR015422">
    <property type="entry name" value="PyrdxlP-dep_Trfase_small"/>
</dbReference>
<feature type="modified residue" description="N6-(pyridoxal phosphate)lysine" evidence="9">
    <location>
        <position position="206"/>
    </location>
</feature>
<dbReference type="OrthoDB" id="9813612at2"/>